<dbReference type="Pfam" id="PF00106">
    <property type="entry name" value="adh_short"/>
    <property type="match status" value="1"/>
</dbReference>
<reference evidence="5" key="1">
    <citation type="journal article" date="2019" name="Int. J. Syst. Evol. Microbiol.">
        <title>The Global Catalogue of Microorganisms (GCM) 10K type strain sequencing project: providing services to taxonomists for standard genome sequencing and annotation.</title>
        <authorList>
            <consortium name="The Broad Institute Genomics Platform"/>
            <consortium name="The Broad Institute Genome Sequencing Center for Infectious Disease"/>
            <person name="Wu L."/>
            <person name="Ma J."/>
        </authorList>
    </citation>
    <scope>NUCLEOTIDE SEQUENCE [LARGE SCALE GENOMIC DNA]</scope>
    <source>
        <strain evidence="5">JCM 32305</strain>
    </source>
</reference>
<protein>
    <submittedName>
        <fullName evidence="4">Short chain dehydrogenase</fullName>
    </submittedName>
</protein>
<comment type="similarity">
    <text evidence="1 3">Belongs to the short-chain dehydrogenases/reductases (SDR) family.</text>
</comment>
<name>A0ABQ2QCR6_9GAMM</name>
<evidence type="ECO:0000256" key="1">
    <source>
        <dbReference type="ARBA" id="ARBA00006484"/>
    </source>
</evidence>
<dbReference type="EMBL" id="BMQW01000001">
    <property type="protein sequence ID" value="GGP74054.1"/>
    <property type="molecule type" value="Genomic_DNA"/>
</dbReference>
<organism evidence="4 5">
    <name type="scientific">Shewanella ulleungensis</name>
    <dbReference type="NCBI Taxonomy" id="2282699"/>
    <lineage>
        <taxon>Bacteria</taxon>
        <taxon>Pseudomonadati</taxon>
        <taxon>Pseudomonadota</taxon>
        <taxon>Gammaproteobacteria</taxon>
        <taxon>Alteromonadales</taxon>
        <taxon>Shewanellaceae</taxon>
        <taxon>Shewanella</taxon>
    </lineage>
</organism>
<dbReference type="InterPro" id="IPR036291">
    <property type="entry name" value="NAD(P)-bd_dom_sf"/>
</dbReference>
<gene>
    <name evidence="4" type="ORF">GCM10009410_02240</name>
</gene>
<dbReference type="CDD" id="cd05233">
    <property type="entry name" value="SDR_c"/>
    <property type="match status" value="1"/>
</dbReference>
<evidence type="ECO:0000313" key="4">
    <source>
        <dbReference type="EMBL" id="GGP74054.1"/>
    </source>
</evidence>
<dbReference type="NCBIfam" id="NF004196">
    <property type="entry name" value="PRK05650.1"/>
    <property type="match status" value="1"/>
</dbReference>
<sequence length="283" mass="31466">MVMVMKPIKQQQHVLITGAASGLGKALALKWASQHAEVCVADINLQAGEQVCNEIVALGGKAFFVPCDITKTDSITALLETLQLRWQHIDLLVNNAGVASADKIDVEPMLQWRWVMEINVFGIVNMCQQFIPIFKQQGYGSILNVASQAGLTPIPFMSSYNASKAAVVSLSETMLLELADHNINVSVLCPGFFKTNLGNSLRTQLPTMEKLLGKLFDKSPINAAQVANIAYKGEVNKQFLLLTHQQGKRLYLLKRLLPLHWYFNLVLKQTLRLRQLLGDEHTK</sequence>
<dbReference type="PANTHER" id="PTHR44196">
    <property type="entry name" value="DEHYDROGENASE/REDUCTASE SDR FAMILY MEMBER 7B"/>
    <property type="match status" value="1"/>
</dbReference>
<keyword evidence="5" id="KW-1185">Reference proteome</keyword>
<dbReference type="Gene3D" id="3.40.50.720">
    <property type="entry name" value="NAD(P)-binding Rossmann-like Domain"/>
    <property type="match status" value="1"/>
</dbReference>
<dbReference type="Proteomes" id="UP000654004">
    <property type="component" value="Unassembled WGS sequence"/>
</dbReference>
<dbReference type="InterPro" id="IPR002347">
    <property type="entry name" value="SDR_fam"/>
</dbReference>
<comment type="caution">
    <text evidence="4">The sequence shown here is derived from an EMBL/GenBank/DDBJ whole genome shotgun (WGS) entry which is preliminary data.</text>
</comment>
<dbReference type="PRINTS" id="PR00081">
    <property type="entry name" value="GDHRDH"/>
</dbReference>
<evidence type="ECO:0000256" key="2">
    <source>
        <dbReference type="ARBA" id="ARBA00023002"/>
    </source>
</evidence>
<dbReference type="PRINTS" id="PR00080">
    <property type="entry name" value="SDRFAMILY"/>
</dbReference>
<evidence type="ECO:0000256" key="3">
    <source>
        <dbReference type="RuleBase" id="RU000363"/>
    </source>
</evidence>
<evidence type="ECO:0000313" key="5">
    <source>
        <dbReference type="Proteomes" id="UP000654004"/>
    </source>
</evidence>
<dbReference type="PANTHER" id="PTHR44196:SF1">
    <property type="entry name" value="DEHYDROGENASE_REDUCTASE SDR FAMILY MEMBER 7B"/>
    <property type="match status" value="1"/>
</dbReference>
<accession>A0ABQ2QCR6</accession>
<keyword evidence="2" id="KW-0560">Oxidoreductase</keyword>
<dbReference type="SUPFAM" id="SSF51735">
    <property type="entry name" value="NAD(P)-binding Rossmann-fold domains"/>
    <property type="match status" value="1"/>
</dbReference>
<proteinExistence type="inferred from homology"/>